<dbReference type="KEGG" id="scs:Sta7437_0136"/>
<evidence type="ECO:0000259" key="8">
    <source>
        <dbReference type="PROSITE" id="PS50123"/>
    </source>
</evidence>
<protein>
    <recommendedName>
        <fullName evidence="2">protein-glutamate O-methyltransferase</fullName>
        <ecNumber evidence="2">2.1.1.80</ecNumber>
    </recommendedName>
</protein>
<dbReference type="CDD" id="cd00130">
    <property type="entry name" value="PAS"/>
    <property type="match status" value="2"/>
</dbReference>
<dbReference type="STRING" id="111780.Sta7437_0136"/>
<dbReference type="InterPro" id="IPR013767">
    <property type="entry name" value="PAS_fold"/>
</dbReference>
<organism evidence="9 10">
    <name type="scientific">Stanieria cyanosphaera (strain ATCC 29371 / PCC 7437)</name>
    <dbReference type="NCBI Taxonomy" id="111780"/>
    <lineage>
        <taxon>Bacteria</taxon>
        <taxon>Bacillati</taxon>
        <taxon>Cyanobacteriota</taxon>
        <taxon>Cyanophyceae</taxon>
        <taxon>Pleurocapsales</taxon>
        <taxon>Dermocarpellaceae</taxon>
        <taxon>Stanieria</taxon>
    </lineage>
</organism>
<dbReference type="NCBIfam" id="TIGR00229">
    <property type="entry name" value="sensory_box"/>
    <property type="match status" value="1"/>
</dbReference>
<dbReference type="PROSITE" id="PS50112">
    <property type="entry name" value="PAS"/>
    <property type="match status" value="1"/>
</dbReference>
<sequence>MNFTDDDRVFEELLEYLRRSRGFDFTGYKRTSLKRRVRKQMQLRELNSFEAYLDYLQVHQEEFQLLFNNILINVTTFFRDKLAWKYLQEQTIPHLIEGKSPRSPIRIWSAGCASGEEAYTLAILFADVLGVELFRQRVKIYATDVDEEALNQARLASYTSQQIEPIPPELRDRFFELQGERYLFRPDLRRVVIFGRHDLVQDAPISRLDLLVCRNTLMYFNAETQAKILNRFHFALNNSGFLFLGKAEMLLTHANLFTPANLQHRIFSPIAITRKRDRPILIADNINFAEEEVNNNSHFHWQLRELAFDTGAIAQIIIDLNGNIVLANASARNQFGINSLDLGRPLQDLEISYRPLELRSPLEKIYQERQIIIIEDVVRNLNKNETQYLNVQFIPLEGDNGAILGVSILFIDVTRYHDLQVQLQQANQELETANEELQSSNEELETTNEELQSTNEELETTNEELQSTNEELETMNEELQSTNEELQTINDELRQRTTELNQANSFLGSILASIRSGVIVVDYQFNILGWNNEAENLWGLRVDEVKGQSLLGLDIGLPVAQLREPIRRCLSRNKDKQEIQLKAINRRGKTIQCHISFNPLIGINKELQGVILLIDEIGASID</sequence>
<dbReference type="InterPro" id="IPR000780">
    <property type="entry name" value="CheR_MeTrfase"/>
</dbReference>
<dbReference type="EMBL" id="CP003653">
    <property type="protein sequence ID" value="AFZ33755.1"/>
    <property type="molecule type" value="Genomic_DNA"/>
</dbReference>
<keyword evidence="3 9" id="KW-0489">Methyltransferase</keyword>
<dbReference type="eggNOG" id="COG1352">
    <property type="taxonomic scope" value="Bacteria"/>
</dbReference>
<evidence type="ECO:0000256" key="6">
    <source>
        <dbReference type="SAM" id="MobiDB-lite"/>
    </source>
</evidence>
<dbReference type="eggNOG" id="COG3829">
    <property type="taxonomic scope" value="Bacteria"/>
</dbReference>
<reference evidence="10" key="1">
    <citation type="journal article" date="2013" name="Proc. Natl. Acad. Sci. U.S.A.">
        <title>Improving the coverage of the cyanobacterial phylum using diversity-driven genome sequencing.</title>
        <authorList>
            <person name="Shih P.M."/>
            <person name="Wu D."/>
            <person name="Latifi A."/>
            <person name="Axen S.D."/>
            <person name="Fewer D.P."/>
            <person name="Talla E."/>
            <person name="Calteau A."/>
            <person name="Cai F."/>
            <person name="Tandeau de Marsac N."/>
            <person name="Rippka R."/>
            <person name="Herdman M."/>
            <person name="Sivonen K."/>
            <person name="Coursin T."/>
            <person name="Laurent T."/>
            <person name="Goodwin L."/>
            <person name="Nolan M."/>
            <person name="Davenport K.W."/>
            <person name="Han C.S."/>
            <person name="Rubin E.M."/>
            <person name="Eisen J.A."/>
            <person name="Woyke T."/>
            <person name="Gugger M."/>
            <person name="Kerfeld C.A."/>
        </authorList>
    </citation>
    <scope>NUCLEOTIDE SEQUENCE [LARGE SCALE GENOMIC DNA]</scope>
    <source>
        <strain evidence="10">ATCC 29371 / PCC 7437</strain>
    </source>
</reference>
<feature type="domain" description="CheR-type methyltransferase" evidence="8">
    <location>
        <begin position="1"/>
        <end position="250"/>
    </location>
</feature>
<evidence type="ECO:0000256" key="1">
    <source>
        <dbReference type="ARBA" id="ARBA00001541"/>
    </source>
</evidence>
<dbReference type="SUPFAM" id="SSF57997">
    <property type="entry name" value="Tropomyosin"/>
    <property type="match status" value="1"/>
</dbReference>
<feature type="region of interest" description="Disordered" evidence="6">
    <location>
        <begin position="435"/>
        <end position="479"/>
    </location>
</feature>
<dbReference type="InterPro" id="IPR036804">
    <property type="entry name" value="CheR_N_sf"/>
</dbReference>
<keyword evidence="5" id="KW-0949">S-adenosyl-L-methionine</keyword>
<dbReference type="Gene3D" id="3.40.50.150">
    <property type="entry name" value="Vaccinia Virus protein VP39"/>
    <property type="match status" value="1"/>
</dbReference>
<dbReference type="Proteomes" id="UP000010473">
    <property type="component" value="Chromosome"/>
</dbReference>
<proteinExistence type="predicted"/>
<dbReference type="InterPro" id="IPR022641">
    <property type="entry name" value="CheR_N"/>
</dbReference>
<gene>
    <name evidence="9" type="ordered locus">Sta7437_0136</name>
</gene>
<comment type="catalytic activity">
    <reaction evidence="1">
        <text>L-glutamyl-[protein] + S-adenosyl-L-methionine = [protein]-L-glutamate 5-O-methyl ester + S-adenosyl-L-homocysteine</text>
        <dbReference type="Rhea" id="RHEA:24452"/>
        <dbReference type="Rhea" id="RHEA-COMP:10208"/>
        <dbReference type="Rhea" id="RHEA-COMP:10311"/>
        <dbReference type="ChEBI" id="CHEBI:29973"/>
        <dbReference type="ChEBI" id="CHEBI:57856"/>
        <dbReference type="ChEBI" id="CHEBI:59789"/>
        <dbReference type="ChEBI" id="CHEBI:82795"/>
        <dbReference type="EC" id="2.1.1.80"/>
    </reaction>
</comment>
<feature type="domain" description="PAS" evidence="7">
    <location>
        <begin position="503"/>
        <end position="551"/>
    </location>
</feature>
<evidence type="ECO:0000313" key="10">
    <source>
        <dbReference type="Proteomes" id="UP000010473"/>
    </source>
</evidence>
<dbReference type="InterPro" id="IPR000014">
    <property type="entry name" value="PAS"/>
</dbReference>
<keyword evidence="10" id="KW-1185">Reference proteome</keyword>
<keyword evidence="4 9" id="KW-0808">Transferase</keyword>
<dbReference type="SUPFAM" id="SSF53335">
    <property type="entry name" value="S-adenosyl-L-methionine-dependent methyltransferases"/>
    <property type="match status" value="1"/>
</dbReference>
<dbReference type="PROSITE" id="PS50123">
    <property type="entry name" value="CHER"/>
    <property type="match status" value="1"/>
</dbReference>
<dbReference type="SUPFAM" id="SSF55785">
    <property type="entry name" value="PYP-like sensor domain (PAS domain)"/>
    <property type="match status" value="2"/>
</dbReference>
<evidence type="ECO:0000259" key="7">
    <source>
        <dbReference type="PROSITE" id="PS50112"/>
    </source>
</evidence>
<dbReference type="PANTHER" id="PTHR24422:SF10">
    <property type="entry name" value="CHEMOTAXIS PROTEIN METHYLTRANSFERASE 2"/>
    <property type="match status" value="1"/>
</dbReference>
<evidence type="ECO:0000313" key="9">
    <source>
        <dbReference type="EMBL" id="AFZ33755.1"/>
    </source>
</evidence>
<evidence type="ECO:0000256" key="3">
    <source>
        <dbReference type="ARBA" id="ARBA00022603"/>
    </source>
</evidence>
<dbReference type="InterPro" id="IPR029063">
    <property type="entry name" value="SAM-dependent_MTases_sf"/>
</dbReference>
<dbReference type="RefSeq" id="WP_015191428.1">
    <property type="nucleotide sequence ID" value="NC_019748.1"/>
</dbReference>
<dbReference type="HOGENOM" id="CLU_000892_4_0_3"/>
<dbReference type="Pfam" id="PF03705">
    <property type="entry name" value="CheR_N"/>
    <property type="match status" value="1"/>
</dbReference>
<dbReference type="Pfam" id="PF01739">
    <property type="entry name" value="CheR"/>
    <property type="match status" value="1"/>
</dbReference>
<dbReference type="GO" id="GO:0008983">
    <property type="term" value="F:protein-glutamate O-methyltransferase activity"/>
    <property type="evidence" value="ECO:0007669"/>
    <property type="project" value="UniProtKB-EC"/>
</dbReference>
<dbReference type="Gene3D" id="1.10.155.10">
    <property type="entry name" value="Chemotaxis receptor methyltransferase CheR, N-terminal domain"/>
    <property type="match status" value="1"/>
</dbReference>
<dbReference type="SUPFAM" id="SSF47757">
    <property type="entry name" value="Chemotaxis receptor methyltransferase CheR, N-terminal domain"/>
    <property type="match status" value="1"/>
</dbReference>
<dbReference type="Pfam" id="PF00989">
    <property type="entry name" value="PAS"/>
    <property type="match status" value="2"/>
</dbReference>
<dbReference type="Gene3D" id="3.30.450.20">
    <property type="entry name" value="PAS domain"/>
    <property type="match status" value="2"/>
</dbReference>
<dbReference type="SMART" id="SM00138">
    <property type="entry name" value="MeTrc"/>
    <property type="match status" value="1"/>
</dbReference>
<dbReference type="PRINTS" id="PR00996">
    <property type="entry name" value="CHERMTFRASE"/>
</dbReference>
<dbReference type="PANTHER" id="PTHR24422">
    <property type="entry name" value="CHEMOTAXIS PROTEIN METHYLTRANSFERASE"/>
    <property type="match status" value="1"/>
</dbReference>
<accession>K9XMC7</accession>
<evidence type="ECO:0000256" key="4">
    <source>
        <dbReference type="ARBA" id="ARBA00022679"/>
    </source>
</evidence>
<evidence type="ECO:0000256" key="2">
    <source>
        <dbReference type="ARBA" id="ARBA00012534"/>
    </source>
</evidence>
<dbReference type="EC" id="2.1.1.80" evidence="2"/>
<dbReference type="Gene3D" id="1.10.287.620">
    <property type="entry name" value="Helix Hairpins"/>
    <property type="match status" value="1"/>
</dbReference>
<evidence type="ECO:0000256" key="5">
    <source>
        <dbReference type="ARBA" id="ARBA00022691"/>
    </source>
</evidence>
<name>K9XMC7_STAC7</name>
<dbReference type="InterPro" id="IPR035965">
    <property type="entry name" value="PAS-like_dom_sf"/>
</dbReference>
<dbReference type="GO" id="GO:0032259">
    <property type="term" value="P:methylation"/>
    <property type="evidence" value="ECO:0007669"/>
    <property type="project" value="UniProtKB-KW"/>
</dbReference>
<dbReference type="InterPro" id="IPR022642">
    <property type="entry name" value="CheR_C"/>
</dbReference>
<dbReference type="InterPro" id="IPR050903">
    <property type="entry name" value="Bact_Chemotaxis_MeTrfase"/>
</dbReference>
<dbReference type="PATRIC" id="fig|111780.3.peg.138"/>
<dbReference type="AlphaFoldDB" id="K9XMC7"/>
<dbReference type="SMART" id="SM00091">
    <property type="entry name" value="PAS"/>
    <property type="match status" value="2"/>
</dbReference>
<dbReference type="OrthoDB" id="9799157at2"/>
<dbReference type="GO" id="GO:0006355">
    <property type="term" value="P:regulation of DNA-templated transcription"/>
    <property type="evidence" value="ECO:0007669"/>
    <property type="project" value="InterPro"/>
</dbReference>